<reference evidence="2" key="2">
    <citation type="journal article" date="2022" name="Elife">
        <title>Obligate sexual reproduction of a homothallic fungus closely related to the Cryptococcus pathogenic species complex.</title>
        <authorList>
            <person name="Passer A.R."/>
            <person name="Clancey S.A."/>
            <person name="Shea T."/>
            <person name="David-Palma M."/>
            <person name="Averette A.F."/>
            <person name="Boekhout T."/>
            <person name="Porcel B.M."/>
            <person name="Nowrousian M."/>
            <person name="Cuomo C.A."/>
            <person name="Sun S."/>
            <person name="Heitman J."/>
            <person name="Coelho M.A."/>
        </authorList>
    </citation>
    <scope>NUCLEOTIDE SEQUENCE</scope>
    <source>
        <strain evidence="2">CBS 7841</strain>
    </source>
</reference>
<proteinExistence type="predicted"/>
<dbReference type="EMBL" id="CP143784">
    <property type="protein sequence ID" value="WVN85403.1"/>
    <property type="molecule type" value="Genomic_DNA"/>
</dbReference>
<dbReference type="VEuPathDB" id="FungiDB:L203_06062"/>
<organism evidence="2 3">
    <name type="scientific">Cryptococcus depauperatus CBS 7841</name>
    <dbReference type="NCBI Taxonomy" id="1295531"/>
    <lineage>
        <taxon>Eukaryota</taxon>
        <taxon>Fungi</taxon>
        <taxon>Dikarya</taxon>
        <taxon>Basidiomycota</taxon>
        <taxon>Agaricomycotina</taxon>
        <taxon>Tremellomycetes</taxon>
        <taxon>Tremellales</taxon>
        <taxon>Cryptococcaceae</taxon>
        <taxon>Cryptococcus</taxon>
    </lineage>
</organism>
<protein>
    <submittedName>
        <fullName evidence="2">Uncharacterized protein</fullName>
    </submittedName>
</protein>
<evidence type="ECO:0000313" key="2">
    <source>
        <dbReference type="EMBL" id="WVN85403.1"/>
    </source>
</evidence>
<dbReference type="RefSeq" id="XP_066066104.1">
    <property type="nucleotide sequence ID" value="XM_066210007.1"/>
</dbReference>
<dbReference type="KEGG" id="cdep:91084765"/>
<dbReference type="Proteomes" id="UP000094043">
    <property type="component" value="Chromosome 1"/>
</dbReference>
<reference evidence="2" key="3">
    <citation type="submission" date="2024-01" db="EMBL/GenBank/DDBJ databases">
        <authorList>
            <person name="Coelho M.A."/>
            <person name="David-Palma M."/>
            <person name="Shea T."/>
            <person name="Sun S."/>
            <person name="Cuomo C.A."/>
            <person name="Heitman J."/>
        </authorList>
    </citation>
    <scope>NUCLEOTIDE SEQUENCE</scope>
    <source>
        <strain evidence="2">CBS 7841</strain>
    </source>
</reference>
<feature type="region of interest" description="Disordered" evidence="1">
    <location>
        <begin position="1"/>
        <end position="33"/>
    </location>
</feature>
<accession>A0A1E3HSG2</accession>
<name>A0A1E3HSG2_9TREE</name>
<keyword evidence="3" id="KW-1185">Reference proteome</keyword>
<reference evidence="2" key="1">
    <citation type="submission" date="2016-06" db="EMBL/GenBank/DDBJ databases">
        <authorList>
            <person name="Cuomo C."/>
            <person name="Litvintseva A."/>
            <person name="Heitman J."/>
            <person name="Chen Y."/>
            <person name="Sun S."/>
            <person name="Springer D."/>
            <person name="Dromer F."/>
            <person name="Young S."/>
            <person name="Zeng Q."/>
            <person name="Chapman S."/>
            <person name="Gujja S."/>
            <person name="Saif S."/>
            <person name="Birren B."/>
        </authorList>
    </citation>
    <scope>NUCLEOTIDE SEQUENCE</scope>
    <source>
        <strain evidence="2">CBS 7841</strain>
    </source>
</reference>
<gene>
    <name evidence="2" type="ORF">L203_100549</name>
</gene>
<sequence length="80" mass="8599">MDVNANQHFRETPDATHSANNNPQQIGTQQDALDKGVSAALKGFGHTNQNPGMVEKASDAVRSGFKQVTGRDIPIKDNNP</sequence>
<dbReference type="OrthoDB" id="3050608at2759"/>
<evidence type="ECO:0000256" key="1">
    <source>
        <dbReference type="SAM" id="MobiDB-lite"/>
    </source>
</evidence>
<evidence type="ECO:0000313" key="3">
    <source>
        <dbReference type="Proteomes" id="UP000094043"/>
    </source>
</evidence>
<feature type="compositionally biased region" description="Polar residues" evidence="1">
    <location>
        <begin position="15"/>
        <end position="31"/>
    </location>
</feature>
<dbReference type="GeneID" id="91084765"/>
<dbReference type="AlphaFoldDB" id="A0A1E3HSG2"/>